<feature type="domain" description="RmlD-like substrate binding" evidence="1">
    <location>
        <begin position="8"/>
        <end position="286"/>
    </location>
</feature>
<name>A0A0E9NS86_SAICN</name>
<reference evidence="2 3" key="1">
    <citation type="journal article" date="2011" name="J. Gen. Appl. Microbiol.">
        <title>Draft genome sequencing of the enigmatic yeast Saitoella complicata.</title>
        <authorList>
            <person name="Nishida H."/>
            <person name="Hamamoto M."/>
            <person name="Sugiyama J."/>
        </authorList>
    </citation>
    <scope>NUCLEOTIDE SEQUENCE [LARGE SCALE GENOMIC DNA]</scope>
    <source>
        <strain evidence="2 3">NRRL Y-17804</strain>
    </source>
</reference>
<gene>
    <name evidence="2" type="ORF">G7K_6384-t1</name>
</gene>
<dbReference type="CDD" id="cd05254">
    <property type="entry name" value="dTDP_HR_like_SDR_e"/>
    <property type="match status" value="1"/>
</dbReference>
<dbReference type="Proteomes" id="UP000033140">
    <property type="component" value="Unassembled WGS sequence"/>
</dbReference>
<dbReference type="FunFam" id="3.40.50.720:FF:000357">
    <property type="entry name" value="Methionine adenosyltransferase 2 subunit beta"/>
    <property type="match status" value="1"/>
</dbReference>
<reference evidence="2 3" key="2">
    <citation type="journal article" date="2014" name="J. Gen. Appl. Microbiol.">
        <title>The early diverging ascomycetous budding yeast Saitoella complicata has three histone deacetylases belonging to the Clr6, Hos2, and Rpd3 lineages.</title>
        <authorList>
            <person name="Nishida H."/>
            <person name="Matsumoto T."/>
            <person name="Kondo S."/>
            <person name="Hamamoto M."/>
            <person name="Yoshikawa H."/>
        </authorList>
    </citation>
    <scope>NUCLEOTIDE SEQUENCE [LARGE SCALE GENOMIC DNA]</scope>
    <source>
        <strain evidence="2 3">NRRL Y-17804</strain>
    </source>
</reference>
<dbReference type="OrthoDB" id="6235964at2759"/>
<dbReference type="InterPro" id="IPR036291">
    <property type="entry name" value="NAD(P)-bd_dom_sf"/>
</dbReference>
<dbReference type="EMBL" id="BACD03000065">
    <property type="protein sequence ID" value="GAO52305.1"/>
    <property type="molecule type" value="Genomic_DNA"/>
</dbReference>
<evidence type="ECO:0000313" key="3">
    <source>
        <dbReference type="Proteomes" id="UP000033140"/>
    </source>
</evidence>
<sequence>MSSQKTAIVTGASGLLGRAVYKEFEKSYKVVGTGLTRAQPPLVKLDLLDHEAVASLIEQEQPSVVIHCAAERRPDVSEKQQEYTEKLNVKATRKLAEAAAKSASKPLVIYISTDYVFDGQNAPYEVDDKTNPTNWYGHTKLNGELAILESPNTIALRIPVLYGAGENSESSINTLVDAVWNKAGKKDVQMDHWAARFPTNVEDVAHVLKDLAQKYSTEESRKDQPRVFQFSADQKYTKYEICQIFGDILGLPIDHLIAQDTVEQTPGVIRPRDCKLSTKTLQDAGISVDHVDFKQWWQRRLTANK</sequence>
<dbReference type="RefSeq" id="XP_019025270.1">
    <property type="nucleotide sequence ID" value="XM_019166780.1"/>
</dbReference>
<proteinExistence type="predicted"/>
<accession>A0A0E9NS86</accession>
<dbReference type="Gene3D" id="3.40.50.720">
    <property type="entry name" value="NAD(P)-binding Rossmann-like Domain"/>
    <property type="match status" value="1"/>
</dbReference>
<protein>
    <recommendedName>
        <fullName evidence="1">RmlD-like substrate binding domain-containing protein</fullName>
    </recommendedName>
</protein>
<dbReference type="PANTHER" id="PTHR10491">
    <property type="entry name" value="DTDP-4-DEHYDRORHAMNOSE REDUCTASE"/>
    <property type="match status" value="1"/>
</dbReference>
<comment type="caution">
    <text evidence="2">The sequence shown here is derived from an EMBL/GenBank/DDBJ whole genome shotgun (WGS) entry which is preliminary data.</text>
</comment>
<dbReference type="GO" id="GO:0048269">
    <property type="term" value="C:methionine adenosyltransferase complex"/>
    <property type="evidence" value="ECO:0007669"/>
    <property type="project" value="TreeGrafter"/>
</dbReference>
<dbReference type="UniPathway" id="UPA00315">
    <property type="reaction ID" value="UER00080"/>
</dbReference>
<reference evidence="2 3" key="3">
    <citation type="journal article" date="2015" name="Genome Announc.">
        <title>Draft Genome Sequence of the Archiascomycetous Yeast Saitoella complicata.</title>
        <authorList>
            <person name="Yamauchi K."/>
            <person name="Kondo S."/>
            <person name="Hamamoto M."/>
            <person name="Takahashi Y."/>
            <person name="Ogura Y."/>
            <person name="Hayashi T."/>
            <person name="Nishida H."/>
        </authorList>
    </citation>
    <scope>NUCLEOTIDE SEQUENCE [LARGE SCALE GENOMIC DNA]</scope>
    <source>
        <strain evidence="2 3">NRRL Y-17804</strain>
    </source>
</reference>
<dbReference type="InterPro" id="IPR005913">
    <property type="entry name" value="dTDP_dehydrorham_reduct"/>
</dbReference>
<dbReference type="InterPro" id="IPR029903">
    <property type="entry name" value="RmlD-like-bd"/>
</dbReference>
<dbReference type="OMA" id="RMPLMFG"/>
<dbReference type="STRING" id="698492.A0A0E9NS86"/>
<evidence type="ECO:0000259" key="1">
    <source>
        <dbReference type="Pfam" id="PF04321"/>
    </source>
</evidence>
<keyword evidence="3" id="KW-1185">Reference proteome</keyword>
<dbReference type="GO" id="GO:0006556">
    <property type="term" value="P:S-adenosylmethionine biosynthetic process"/>
    <property type="evidence" value="ECO:0007669"/>
    <property type="project" value="UniProtKB-UniPathway"/>
</dbReference>
<evidence type="ECO:0000313" key="2">
    <source>
        <dbReference type="EMBL" id="GAO52305.1"/>
    </source>
</evidence>
<dbReference type="SUPFAM" id="SSF51735">
    <property type="entry name" value="NAD(P)-binding Rossmann-fold domains"/>
    <property type="match status" value="1"/>
</dbReference>
<dbReference type="AlphaFoldDB" id="A0A0E9NS86"/>
<dbReference type="Pfam" id="PF04321">
    <property type="entry name" value="RmlD_sub_bind"/>
    <property type="match status" value="1"/>
</dbReference>
<organism evidence="2 3">
    <name type="scientific">Saitoella complicata (strain BCRC 22490 / CBS 7301 / JCM 7358 / NBRC 10748 / NRRL Y-17804)</name>
    <dbReference type="NCBI Taxonomy" id="698492"/>
    <lineage>
        <taxon>Eukaryota</taxon>
        <taxon>Fungi</taxon>
        <taxon>Dikarya</taxon>
        <taxon>Ascomycota</taxon>
        <taxon>Taphrinomycotina</taxon>
        <taxon>Taphrinomycotina incertae sedis</taxon>
        <taxon>Saitoella</taxon>
    </lineage>
</organism>
<dbReference type="PANTHER" id="PTHR10491:SF4">
    <property type="entry name" value="METHIONINE ADENOSYLTRANSFERASE 2 SUBUNIT BETA"/>
    <property type="match status" value="1"/>
</dbReference>
<dbReference type="GO" id="GO:0048270">
    <property type="term" value="F:methionine adenosyltransferase regulator activity"/>
    <property type="evidence" value="ECO:0007669"/>
    <property type="project" value="TreeGrafter"/>
</dbReference>